<evidence type="ECO:0008006" key="3">
    <source>
        <dbReference type="Google" id="ProtNLM"/>
    </source>
</evidence>
<dbReference type="RefSeq" id="WP_283266402.1">
    <property type="nucleotide sequence ID" value="NZ_CP125669.1"/>
</dbReference>
<reference evidence="1 2" key="1">
    <citation type="submission" date="2023-05" db="EMBL/GenBank/DDBJ databases">
        <title>The complete genome of Acinetobacter sp. nov KCTC 92772.</title>
        <authorList>
            <person name="Zhou G."/>
        </authorList>
    </citation>
    <scope>NUCLEOTIDE SEQUENCE [LARGE SCALE GENOMIC DNA]</scope>
    <source>
        <strain evidence="1 2">KCTC 92772</strain>
    </source>
</reference>
<organism evidence="1 2">
    <name type="scientific">Acinetobacter corruptisaponis</name>
    <dbReference type="NCBI Taxonomy" id="3045147"/>
    <lineage>
        <taxon>Bacteria</taxon>
        <taxon>Pseudomonadati</taxon>
        <taxon>Pseudomonadota</taxon>
        <taxon>Gammaproteobacteria</taxon>
        <taxon>Moraxellales</taxon>
        <taxon>Moraxellaceae</taxon>
        <taxon>Acinetobacter</taxon>
    </lineage>
</organism>
<evidence type="ECO:0000313" key="2">
    <source>
        <dbReference type="Proteomes" id="UP001229836"/>
    </source>
</evidence>
<evidence type="ECO:0000313" key="1">
    <source>
        <dbReference type="EMBL" id="WHP04765.1"/>
    </source>
</evidence>
<sequence length="94" mass="10103">MPIPNLKTPGTYLGVNINTQRTGLPANVQKVLFITNDDQPETTAMPISIYDKAQAESIFGSGEVPSEAARMITAAIKTNRVVDVQILGKYPAVT</sequence>
<dbReference type="EMBL" id="CP125669">
    <property type="protein sequence ID" value="WHP04765.1"/>
    <property type="molecule type" value="Genomic_DNA"/>
</dbReference>
<proteinExistence type="predicted"/>
<accession>A0ABY8S000</accession>
<name>A0ABY8S000_9GAMM</name>
<dbReference type="Proteomes" id="UP001229836">
    <property type="component" value="Chromosome"/>
</dbReference>
<gene>
    <name evidence="1" type="ORF">QLH32_11945</name>
</gene>
<keyword evidence="2" id="KW-1185">Reference proteome</keyword>
<protein>
    <recommendedName>
        <fullName evidence="3">Phage tail protein</fullName>
    </recommendedName>
</protein>